<evidence type="ECO:0000313" key="10">
    <source>
        <dbReference type="EMBL" id="PWA08154.1"/>
    </source>
</evidence>
<evidence type="ECO:0000256" key="3">
    <source>
        <dbReference type="ARBA" id="ARBA00022448"/>
    </source>
</evidence>
<keyword evidence="3" id="KW-0813">Transport</keyword>
<gene>
    <name evidence="10" type="ORF">DCC39_15320</name>
</gene>
<keyword evidence="11" id="KW-1185">Reference proteome</keyword>
<dbReference type="FunFam" id="3.40.50.300:FF:000589">
    <property type="entry name" value="ABC transporter, ATP-binding subunit"/>
    <property type="match status" value="1"/>
</dbReference>
<dbReference type="InterPro" id="IPR003593">
    <property type="entry name" value="AAA+_ATPase"/>
</dbReference>
<dbReference type="InterPro" id="IPR027417">
    <property type="entry name" value="P-loop_NTPase"/>
</dbReference>
<evidence type="ECO:0000256" key="6">
    <source>
        <dbReference type="ARBA" id="ARBA00022840"/>
    </source>
</evidence>
<dbReference type="PANTHER" id="PTHR42711">
    <property type="entry name" value="ABC TRANSPORTER ATP-BINDING PROTEIN"/>
    <property type="match status" value="1"/>
</dbReference>
<feature type="domain" description="ABC transporter" evidence="9">
    <location>
        <begin position="5"/>
        <end position="232"/>
    </location>
</feature>
<proteinExistence type="inferred from homology"/>
<evidence type="ECO:0000256" key="1">
    <source>
        <dbReference type="ARBA" id="ARBA00004236"/>
    </source>
</evidence>
<dbReference type="GO" id="GO:0005886">
    <property type="term" value="C:plasma membrane"/>
    <property type="evidence" value="ECO:0007669"/>
    <property type="project" value="UniProtKB-SubCell"/>
</dbReference>
<comment type="caution">
    <text evidence="10">The sequence shown here is derived from an EMBL/GenBank/DDBJ whole genome shotgun (WGS) entry which is preliminary data.</text>
</comment>
<dbReference type="CDD" id="cd03230">
    <property type="entry name" value="ABC_DR_subfamily_A"/>
    <property type="match status" value="1"/>
</dbReference>
<evidence type="ECO:0000256" key="8">
    <source>
        <dbReference type="ARBA" id="ARBA00023136"/>
    </source>
</evidence>
<dbReference type="GO" id="GO:0005524">
    <property type="term" value="F:ATP binding"/>
    <property type="evidence" value="ECO:0007669"/>
    <property type="project" value="UniProtKB-KW"/>
</dbReference>
<evidence type="ECO:0000256" key="2">
    <source>
        <dbReference type="ARBA" id="ARBA00005417"/>
    </source>
</evidence>
<dbReference type="InterPro" id="IPR050763">
    <property type="entry name" value="ABC_transporter_ATP-binding"/>
</dbReference>
<name>A0A2U1JT73_9BACI</name>
<reference evidence="10 11" key="1">
    <citation type="submission" date="2018-04" db="EMBL/GenBank/DDBJ databases">
        <title>Camelliibacillus theae gen. nov., sp. nov., isolated from Pu'er tea.</title>
        <authorList>
            <person name="Niu L."/>
        </authorList>
    </citation>
    <scope>NUCLEOTIDE SEQUENCE [LARGE SCALE GENOMIC DNA]</scope>
    <source>
        <strain evidence="10 11">T8</strain>
    </source>
</reference>
<dbReference type="InterPro" id="IPR003439">
    <property type="entry name" value="ABC_transporter-like_ATP-bd"/>
</dbReference>
<dbReference type="Gene3D" id="3.40.50.300">
    <property type="entry name" value="P-loop containing nucleotide triphosphate hydrolases"/>
    <property type="match status" value="1"/>
</dbReference>
<evidence type="ECO:0000259" key="9">
    <source>
        <dbReference type="PROSITE" id="PS50893"/>
    </source>
</evidence>
<dbReference type="InterPro" id="IPR025302">
    <property type="entry name" value="DrrA1/2-like_C"/>
</dbReference>
<keyword evidence="7" id="KW-1278">Translocase</keyword>
<dbReference type="RefSeq" id="WP_116555776.1">
    <property type="nucleotide sequence ID" value="NZ_QCZG01000040.1"/>
</dbReference>
<keyword evidence="6 10" id="KW-0067">ATP-binding</keyword>
<dbReference type="Pfam" id="PF00005">
    <property type="entry name" value="ABC_tran"/>
    <property type="match status" value="1"/>
</dbReference>
<keyword evidence="5" id="KW-0547">Nucleotide-binding</keyword>
<dbReference type="Pfam" id="PF13732">
    <property type="entry name" value="DrrA1-3_C"/>
    <property type="match status" value="1"/>
</dbReference>
<dbReference type="GO" id="GO:0016887">
    <property type="term" value="F:ATP hydrolysis activity"/>
    <property type="evidence" value="ECO:0007669"/>
    <property type="project" value="InterPro"/>
</dbReference>
<dbReference type="PANTHER" id="PTHR42711:SF5">
    <property type="entry name" value="ABC TRANSPORTER ATP-BINDING PROTEIN NATA"/>
    <property type="match status" value="1"/>
</dbReference>
<organism evidence="10 11">
    <name type="scientific">Pueribacillus theae</name>
    <dbReference type="NCBI Taxonomy" id="2171751"/>
    <lineage>
        <taxon>Bacteria</taxon>
        <taxon>Bacillati</taxon>
        <taxon>Bacillota</taxon>
        <taxon>Bacilli</taxon>
        <taxon>Bacillales</taxon>
        <taxon>Bacillaceae</taxon>
        <taxon>Pueribacillus</taxon>
    </lineage>
</organism>
<comment type="similarity">
    <text evidence="2">Belongs to the ABC transporter superfamily.</text>
</comment>
<protein>
    <submittedName>
        <fullName evidence="10">ABC transporter ATP-binding protein</fullName>
    </submittedName>
</protein>
<dbReference type="SUPFAM" id="SSF52540">
    <property type="entry name" value="P-loop containing nucleoside triphosphate hydrolases"/>
    <property type="match status" value="1"/>
</dbReference>
<evidence type="ECO:0000313" key="11">
    <source>
        <dbReference type="Proteomes" id="UP000245998"/>
    </source>
</evidence>
<dbReference type="InterPro" id="IPR017871">
    <property type="entry name" value="ABC_transporter-like_CS"/>
</dbReference>
<evidence type="ECO:0000256" key="7">
    <source>
        <dbReference type="ARBA" id="ARBA00022967"/>
    </source>
</evidence>
<keyword evidence="8" id="KW-0472">Membrane</keyword>
<evidence type="ECO:0000256" key="4">
    <source>
        <dbReference type="ARBA" id="ARBA00022475"/>
    </source>
</evidence>
<dbReference type="PROSITE" id="PS00211">
    <property type="entry name" value="ABC_TRANSPORTER_1"/>
    <property type="match status" value="1"/>
</dbReference>
<dbReference type="SMART" id="SM00382">
    <property type="entry name" value="AAA"/>
    <property type="match status" value="1"/>
</dbReference>
<dbReference type="EMBL" id="QCZG01000040">
    <property type="protein sequence ID" value="PWA08154.1"/>
    <property type="molecule type" value="Genomic_DNA"/>
</dbReference>
<keyword evidence="4" id="KW-1003">Cell membrane</keyword>
<sequence length="304" mass="34330">MPHVIEVEGLTKQYGETRAVQGVSFTVERGEIFGIIGPNGAGKTTTIEILEGLRKRDSGNVHVLGYDPGKESDRYQLNKKIGVQFQAASIQELMKVKEAINLFASFYDTHHVLVDIIEQLHLKDKLNSYFKDLSGGWKQRVTLALSVLHQPEIVFLDEPSMGLDPQARRELWEVIYTLKEQGTTILVTTHYMEEAEKLCDRIAMVCDGRIRALGKPNVLLEGLATNYLAFESFDVDLDVLAALPGVIHVEKSGDQVRIQTENLQRSAYLVLKECEERAWKVTAFRFERGTLEDLFVHLLKENSA</sequence>
<dbReference type="OrthoDB" id="9804819at2"/>
<dbReference type="Proteomes" id="UP000245998">
    <property type="component" value="Unassembled WGS sequence"/>
</dbReference>
<dbReference type="AlphaFoldDB" id="A0A2U1JT73"/>
<dbReference type="PROSITE" id="PS50893">
    <property type="entry name" value="ABC_TRANSPORTER_2"/>
    <property type="match status" value="1"/>
</dbReference>
<evidence type="ECO:0000256" key="5">
    <source>
        <dbReference type="ARBA" id="ARBA00022741"/>
    </source>
</evidence>
<comment type="subcellular location">
    <subcellularLocation>
        <location evidence="1">Cell membrane</location>
    </subcellularLocation>
</comment>
<accession>A0A2U1JT73</accession>